<feature type="domain" description="Enhancer of polycomb-like N-terminal" evidence="8">
    <location>
        <begin position="31"/>
        <end position="153"/>
    </location>
</feature>
<keyword evidence="10" id="KW-1185">Reference proteome</keyword>
<reference evidence="9 10" key="1">
    <citation type="journal article" date="2015" name="Plant Cell">
        <title>Oil accumulation by the oleaginous diatom Fistulifera solaris as revealed by the genome and transcriptome.</title>
        <authorList>
            <person name="Tanaka T."/>
            <person name="Maeda Y."/>
            <person name="Veluchamy A."/>
            <person name="Tanaka M."/>
            <person name="Abida H."/>
            <person name="Marechal E."/>
            <person name="Bowler C."/>
            <person name="Muto M."/>
            <person name="Sunaga Y."/>
            <person name="Tanaka M."/>
            <person name="Yoshino T."/>
            <person name="Taniguchi T."/>
            <person name="Fukuda Y."/>
            <person name="Nemoto M."/>
            <person name="Matsumoto M."/>
            <person name="Wong P.S."/>
            <person name="Aburatani S."/>
            <person name="Fujibuchi W."/>
        </authorList>
    </citation>
    <scope>NUCLEOTIDE SEQUENCE [LARGE SCALE GENOMIC DNA]</scope>
    <source>
        <strain evidence="9 10">JPCC DA0580</strain>
    </source>
</reference>
<comment type="similarity">
    <text evidence="2 6">Belongs to the enhancer of polycomb family.</text>
</comment>
<evidence type="ECO:0000313" key="9">
    <source>
        <dbReference type="EMBL" id="GAX10048.1"/>
    </source>
</evidence>
<evidence type="ECO:0000256" key="5">
    <source>
        <dbReference type="ARBA" id="ARBA00023242"/>
    </source>
</evidence>
<keyword evidence="3 6" id="KW-0805">Transcription regulation</keyword>
<evidence type="ECO:0000259" key="8">
    <source>
        <dbReference type="Pfam" id="PF10513"/>
    </source>
</evidence>
<evidence type="ECO:0000313" key="10">
    <source>
        <dbReference type="Proteomes" id="UP000198406"/>
    </source>
</evidence>
<dbReference type="GO" id="GO:0006357">
    <property type="term" value="P:regulation of transcription by RNA polymerase II"/>
    <property type="evidence" value="ECO:0007669"/>
    <property type="project" value="InterPro"/>
</dbReference>
<feature type="region of interest" description="Disordered" evidence="7">
    <location>
        <begin position="331"/>
        <end position="352"/>
    </location>
</feature>
<accession>A0A1Z5J8A9</accession>
<evidence type="ECO:0000256" key="6">
    <source>
        <dbReference type="RuleBase" id="RU361124"/>
    </source>
</evidence>
<organism evidence="9 10">
    <name type="scientific">Fistulifera solaris</name>
    <name type="common">Oleaginous diatom</name>
    <dbReference type="NCBI Taxonomy" id="1519565"/>
    <lineage>
        <taxon>Eukaryota</taxon>
        <taxon>Sar</taxon>
        <taxon>Stramenopiles</taxon>
        <taxon>Ochrophyta</taxon>
        <taxon>Bacillariophyta</taxon>
        <taxon>Bacillariophyceae</taxon>
        <taxon>Bacillariophycidae</taxon>
        <taxon>Naviculales</taxon>
        <taxon>Naviculaceae</taxon>
        <taxon>Fistulifera</taxon>
    </lineage>
</organism>
<sequence length="550" mass="62684">MSNPVAPNSLNVYKRVTIIRDEDDKVTFEDSSGTTKSLSVKDFQHVLSAVEAPIEAKQAKSDIPVPEINEVETYTKDIPATYDIKNSYIRYHHATEKEWKNRIDYIADAEDEQWLNENSKLGEAARVNGIETGARPALLSLERLEAIIDVLEKATAFDSIVTIQQAETLILEKLPELADIFPATTQRGQGGIKFKHMVQEVYNYWVSKRSKLKRPLLRRYWPVTSTDDTNPHLVFRPREKEKYKLRKKRQNDMEAFQKMSWLRRDFDNLRATLELVQRREELNRLHLQLQMERFQQRMHDVCDTSTSPREASLPDRTEIKRLLDVPEHFDSQFGGRKAKRGRDQVTDGASSYAQSLPSTASSMGNRIVFNSVAQLACSDRTNIAGRNHGEPAPNFLQPLETRETYVSSWQNAVPYVTAYENAQVVPVSQFRRRPRVGRGGRICIDRVPLAPSPAGVPSLTVVRAGLPLPRTNSSSAPKHLLDLLPRPIDSLQVKRHIEGLTMAALREEDLLLNQPPTEEADADQVLVRMDDWLDTDEQLWGEEKFVVGPL</sequence>
<dbReference type="GO" id="GO:0035267">
    <property type="term" value="C:NuA4 histone acetyltransferase complex"/>
    <property type="evidence" value="ECO:0007669"/>
    <property type="project" value="InterPro"/>
</dbReference>
<comment type="caution">
    <text evidence="9">The sequence shown here is derived from an EMBL/GenBank/DDBJ whole genome shotgun (WGS) entry which is preliminary data.</text>
</comment>
<evidence type="ECO:0000256" key="4">
    <source>
        <dbReference type="ARBA" id="ARBA00023163"/>
    </source>
</evidence>
<name>A0A1Z5J8A9_FISSO</name>
<dbReference type="InterPro" id="IPR024943">
    <property type="entry name" value="Enhancer_polycomb"/>
</dbReference>
<dbReference type="InterPro" id="IPR019542">
    <property type="entry name" value="Enhancer_polycomb-like_N"/>
</dbReference>
<dbReference type="PANTHER" id="PTHR14898">
    <property type="entry name" value="ENHANCER OF POLYCOMB"/>
    <property type="match status" value="1"/>
</dbReference>
<dbReference type="Proteomes" id="UP000198406">
    <property type="component" value="Unassembled WGS sequence"/>
</dbReference>
<keyword evidence="4 6" id="KW-0804">Transcription</keyword>
<keyword evidence="5 6" id="KW-0539">Nucleus</keyword>
<dbReference type="EMBL" id="BDSP01000014">
    <property type="protein sequence ID" value="GAX10048.1"/>
    <property type="molecule type" value="Genomic_DNA"/>
</dbReference>
<dbReference type="OrthoDB" id="435275at2759"/>
<proteinExistence type="inferred from homology"/>
<evidence type="ECO:0000256" key="3">
    <source>
        <dbReference type="ARBA" id="ARBA00023015"/>
    </source>
</evidence>
<dbReference type="GO" id="GO:0005634">
    <property type="term" value="C:nucleus"/>
    <property type="evidence" value="ECO:0007669"/>
    <property type="project" value="UniProtKB-SubCell"/>
</dbReference>
<evidence type="ECO:0000256" key="1">
    <source>
        <dbReference type="ARBA" id="ARBA00004123"/>
    </source>
</evidence>
<dbReference type="InParanoid" id="A0A1Z5J8A9"/>
<evidence type="ECO:0000256" key="7">
    <source>
        <dbReference type="SAM" id="MobiDB-lite"/>
    </source>
</evidence>
<dbReference type="AlphaFoldDB" id="A0A1Z5J8A9"/>
<gene>
    <name evidence="9" type="ORF">FisN_25Lh101</name>
</gene>
<protein>
    <recommendedName>
        <fullName evidence="6">Enhancer of polycomb-like protein</fullName>
    </recommendedName>
</protein>
<dbReference type="Pfam" id="PF10513">
    <property type="entry name" value="EPL1"/>
    <property type="match status" value="1"/>
</dbReference>
<comment type="subcellular location">
    <subcellularLocation>
        <location evidence="1 6">Nucleus</location>
    </subcellularLocation>
</comment>
<evidence type="ECO:0000256" key="2">
    <source>
        <dbReference type="ARBA" id="ARBA00008035"/>
    </source>
</evidence>